<gene>
    <name evidence="2" type="ORF">HLH27_11075</name>
</gene>
<accession>A0A7W4KEP4</accession>
<evidence type="ECO:0000259" key="1">
    <source>
        <dbReference type="Pfam" id="PF20172"/>
    </source>
</evidence>
<sequence>MLALVGSHYHYRRAVPARLREAIGQREVWLALKTTSRRRARNIAGVLHGETERLFHAAGAGQLPEKFDLRGYLRRMVDIHPSDFENRREHLSANIGVGRDFLTSGNQSVIRSFLSNVDERDAIMRSEIESLRHELGVARASGNREHERELVGLLDRALALSETLAVVCLEKTGPILKRALWGIWIGGLHGTSAFYA</sequence>
<dbReference type="InterPro" id="IPR046668">
    <property type="entry name" value="DUF6538"/>
</dbReference>
<dbReference type="Pfam" id="PF20172">
    <property type="entry name" value="DUF6538"/>
    <property type="match status" value="1"/>
</dbReference>
<organism evidence="2 3">
    <name type="scientific">Gluconacetobacter takamatsuzukensis</name>
    <dbReference type="NCBI Taxonomy" id="1286190"/>
    <lineage>
        <taxon>Bacteria</taxon>
        <taxon>Pseudomonadati</taxon>
        <taxon>Pseudomonadota</taxon>
        <taxon>Alphaproteobacteria</taxon>
        <taxon>Acetobacterales</taxon>
        <taxon>Acetobacteraceae</taxon>
        <taxon>Gluconacetobacter</taxon>
    </lineage>
</organism>
<dbReference type="AlphaFoldDB" id="A0A7W4KEP4"/>
<evidence type="ECO:0000313" key="2">
    <source>
        <dbReference type="EMBL" id="MBB2205558.1"/>
    </source>
</evidence>
<reference evidence="2 3" key="1">
    <citation type="submission" date="2020-04" db="EMBL/GenBank/DDBJ databases">
        <title>Description of novel Gluconacetobacter.</title>
        <authorList>
            <person name="Sombolestani A."/>
        </authorList>
    </citation>
    <scope>NUCLEOTIDE SEQUENCE [LARGE SCALE GENOMIC DNA]</scope>
    <source>
        <strain evidence="2 3">LMG 27800</strain>
    </source>
</reference>
<name>A0A7W4KEP4_9PROT</name>
<protein>
    <recommendedName>
        <fullName evidence="1">DUF6538 domain-containing protein</fullName>
    </recommendedName>
</protein>
<dbReference type="RefSeq" id="WP_182950105.1">
    <property type="nucleotide sequence ID" value="NZ_JABEQK010000008.1"/>
</dbReference>
<dbReference type="Proteomes" id="UP000540556">
    <property type="component" value="Unassembled WGS sequence"/>
</dbReference>
<evidence type="ECO:0000313" key="3">
    <source>
        <dbReference type="Proteomes" id="UP000540556"/>
    </source>
</evidence>
<feature type="domain" description="DUF6538" evidence="1">
    <location>
        <begin position="3"/>
        <end position="58"/>
    </location>
</feature>
<comment type="caution">
    <text evidence="2">The sequence shown here is derived from an EMBL/GenBank/DDBJ whole genome shotgun (WGS) entry which is preliminary data.</text>
</comment>
<keyword evidence="3" id="KW-1185">Reference proteome</keyword>
<proteinExistence type="predicted"/>
<dbReference type="EMBL" id="JABEQK010000008">
    <property type="protein sequence ID" value="MBB2205558.1"/>
    <property type="molecule type" value="Genomic_DNA"/>
</dbReference>